<dbReference type="PATRIC" id="fig|42253.5.peg.1113"/>
<evidence type="ECO:0000256" key="5">
    <source>
        <dbReference type="SAM" id="Phobius"/>
    </source>
</evidence>
<dbReference type="Proteomes" id="UP000069205">
    <property type="component" value="Chromosome"/>
</dbReference>
<keyword evidence="8" id="KW-1185">Reference proteome</keyword>
<dbReference type="RefSeq" id="WP_053378883.1">
    <property type="nucleotide sequence ID" value="NZ_CP011801.1"/>
</dbReference>
<dbReference type="InterPro" id="IPR020846">
    <property type="entry name" value="MFS_dom"/>
</dbReference>
<feature type="transmembrane region" description="Helical" evidence="5">
    <location>
        <begin position="313"/>
        <end position="331"/>
    </location>
</feature>
<organism evidence="7 8">
    <name type="scientific">Nitrospira moscoviensis</name>
    <dbReference type="NCBI Taxonomy" id="42253"/>
    <lineage>
        <taxon>Bacteria</taxon>
        <taxon>Pseudomonadati</taxon>
        <taxon>Nitrospirota</taxon>
        <taxon>Nitrospiria</taxon>
        <taxon>Nitrospirales</taxon>
        <taxon>Nitrospiraceae</taxon>
        <taxon>Nitrospira</taxon>
    </lineage>
</organism>
<feature type="transmembrane region" description="Helical" evidence="5">
    <location>
        <begin position="415"/>
        <end position="437"/>
    </location>
</feature>
<feature type="compositionally biased region" description="Low complexity" evidence="4">
    <location>
        <begin position="7"/>
        <end position="18"/>
    </location>
</feature>
<dbReference type="STRING" id="42253.NITMOv2_1128"/>
<evidence type="ECO:0000259" key="6">
    <source>
        <dbReference type="PROSITE" id="PS50850"/>
    </source>
</evidence>
<feature type="transmembrane region" description="Helical" evidence="5">
    <location>
        <begin position="281"/>
        <end position="301"/>
    </location>
</feature>
<dbReference type="Pfam" id="PF07690">
    <property type="entry name" value="MFS_1"/>
    <property type="match status" value="1"/>
</dbReference>
<reference evidence="7 8" key="1">
    <citation type="journal article" date="2015" name="Proc. Natl. Acad. Sci. U.S.A.">
        <title>Expanded metabolic versatility of ubiquitous nitrite-oxidizing bacteria from the genus Nitrospira.</title>
        <authorList>
            <person name="Koch H."/>
            <person name="Lucker S."/>
            <person name="Albertsen M."/>
            <person name="Kitzinger K."/>
            <person name="Herbold C."/>
            <person name="Spieck E."/>
            <person name="Nielsen P.H."/>
            <person name="Wagner M."/>
            <person name="Daims H."/>
        </authorList>
    </citation>
    <scope>NUCLEOTIDE SEQUENCE [LARGE SCALE GENOMIC DNA]</scope>
    <source>
        <strain evidence="7 8">NSP M-1</strain>
    </source>
</reference>
<dbReference type="InterPro" id="IPR011701">
    <property type="entry name" value="MFS"/>
</dbReference>
<feature type="transmembrane region" description="Helical" evidence="5">
    <location>
        <begin position="372"/>
        <end position="395"/>
    </location>
</feature>
<evidence type="ECO:0000313" key="8">
    <source>
        <dbReference type="Proteomes" id="UP000069205"/>
    </source>
</evidence>
<evidence type="ECO:0000256" key="4">
    <source>
        <dbReference type="SAM" id="MobiDB-lite"/>
    </source>
</evidence>
<dbReference type="Gene3D" id="1.20.1250.20">
    <property type="entry name" value="MFS general substrate transporter like domains"/>
    <property type="match status" value="2"/>
</dbReference>
<keyword evidence="2 5" id="KW-1133">Transmembrane helix</keyword>
<feature type="transmembrane region" description="Helical" evidence="5">
    <location>
        <begin position="101"/>
        <end position="122"/>
    </location>
</feature>
<feature type="region of interest" description="Disordered" evidence="4">
    <location>
        <begin position="1"/>
        <end position="26"/>
    </location>
</feature>
<dbReference type="KEGG" id="nmv:NITMOv2_1128"/>
<dbReference type="AlphaFoldDB" id="A0A0K2G9M3"/>
<proteinExistence type="predicted"/>
<accession>A0A0K2G9M3</accession>
<dbReference type="SUPFAM" id="SSF103473">
    <property type="entry name" value="MFS general substrate transporter"/>
    <property type="match status" value="2"/>
</dbReference>
<dbReference type="PANTHER" id="PTHR23526:SF2">
    <property type="entry name" value="MAJOR FACILITATOR SUPERFAMILY (MFS) PROFILE DOMAIN-CONTAINING PROTEIN"/>
    <property type="match status" value="1"/>
</dbReference>
<gene>
    <name evidence="7" type="ORF">NITMOv2_1128</name>
</gene>
<dbReference type="PROSITE" id="PS50850">
    <property type="entry name" value="MFS"/>
    <property type="match status" value="1"/>
</dbReference>
<name>A0A0K2G9M3_NITMO</name>
<evidence type="ECO:0000256" key="1">
    <source>
        <dbReference type="ARBA" id="ARBA00022692"/>
    </source>
</evidence>
<dbReference type="InterPro" id="IPR052528">
    <property type="entry name" value="Sugar_transport-like"/>
</dbReference>
<dbReference type="EMBL" id="CP011801">
    <property type="protein sequence ID" value="ALA57559.1"/>
    <property type="molecule type" value="Genomic_DNA"/>
</dbReference>
<feature type="transmembrane region" description="Helical" evidence="5">
    <location>
        <begin position="337"/>
        <end position="360"/>
    </location>
</feature>
<feature type="transmembrane region" description="Helical" evidence="5">
    <location>
        <begin position="171"/>
        <end position="190"/>
    </location>
</feature>
<feature type="transmembrane region" description="Helical" evidence="5">
    <location>
        <begin position="251"/>
        <end position="275"/>
    </location>
</feature>
<keyword evidence="1 5" id="KW-0812">Transmembrane</keyword>
<feature type="transmembrane region" description="Helical" evidence="5">
    <location>
        <begin position="128"/>
        <end position="151"/>
    </location>
</feature>
<feature type="transmembrane region" description="Helical" evidence="5">
    <location>
        <begin position="196"/>
        <end position="218"/>
    </location>
</feature>
<dbReference type="InterPro" id="IPR036259">
    <property type="entry name" value="MFS_trans_sf"/>
</dbReference>
<keyword evidence="3 5" id="KW-0472">Membrane</keyword>
<feature type="domain" description="Major facilitator superfamily (MFS) profile" evidence="6">
    <location>
        <begin position="248"/>
        <end position="471"/>
    </location>
</feature>
<evidence type="ECO:0000256" key="3">
    <source>
        <dbReference type="ARBA" id="ARBA00023136"/>
    </source>
</evidence>
<dbReference type="GO" id="GO:0022857">
    <property type="term" value="F:transmembrane transporter activity"/>
    <property type="evidence" value="ECO:0007669"/>
    <property type="project" value="InterPro"/>
</dbReference>
<dbReference type="OrthoDB" id="9772882at2"/>
<protein>
    <submittedName>
        <fullName evidence="7">Putative Transporter of MFS family, contains Lipocalin domain</fullName>
    </submittedName>
</protein>
<evidence type="ECO:0000313" key="7">
    <source>
        <dbReference type="EMBL" id="ALA57559.1"/>
    </source>
</evidence>
<dbReference type="PANTHER" id="PTHR23526">
    <property type="entry name" value="INTEGRAL MEMBRANE TRANSPORT PROTEIN-RELATED"/>
    <property type="match status" value="1"/>
</dbReference>
<sequence>MNTLQHPPSDSRPSSRQSVESERVPAATACTAGRRYGIRDGLFQAVAQGGGEQYLSAFALLFHATPFHLSMLSAVPQLLGTWAQLLSVKVSHWFPNRKLHVLWGIVAQAVSWIPILLLPLLWPEAGPWLLLCGVALYFACAHFTAPAWTGLITDLLDADERGTYFARRARAMTVVSFLALTLGGAVLSLFTRWHAVWIGFAVIFVVAGLCRAASAVALSQVADLPPHDLGGRPTGFRQFLARGASRDFFRFLLFSGLMHAAVLVAGPFFVLYMLQNLHLPYWQYGAWMGIGLVGQLLSFAAWGRFSDRFGNKALLTITGFAVPVLPMLYLLSTAWPFLLAVNFFGGVVWAGLSLGLQNYVFDVVEAPDRAKAVAVTSVVNACGWAAGTLLGSWLIGAVPDVLRVGAWELRPVSNLPFIFFISGVLRLLVSGGLLHTFREPRLVEQRSHAYLLWELPLLKPLGQLALRRPNQ</sequence>
<evidence type="ECO:0000256" key="2">
    <source>
        <dbReference type="ARBA" id="ARBA00022989"/>
    </source>
</evidence>